<protein>
    <recommendedName>
        <fullName evidence="4">DUF2325 domain-containing protein</fullName>
    </recommendedName>
</protein>
<evidence type="ECO:0008006" key="4">
    <source>
        <dbReference type="Google" id="ProtNLM"/>
    </source>
</evidence>
<reference evidence="2 3" key="1">
    <citation type="submission" date="2020-01" db="EMBL/GenBank/DDBJ databases">
        <title>Polyphasic characterisation and genomic insights into a novel alkali tolerant bacterium VR-M41.</title>
        <authorList>
            <person name="Vemuluri V.R."/>
        </authorList>
    </citation>
    <scope>NUCLEOTIDE SEQUENCE [LARGE SCALE GENOMIC DNA]</scope>
    <source>
        <strain evidence="2 3">VR-M41</strain>
    </source>
</reference>
<sequence length="735" mass="82133">MKRIKPSVPAKPPAASAPSGTPSEERISNLPLQFVPPLLLEMNESAKRRMAQKLKFPFARRGSHKWPEALFAKSMRDLCAHAKSSRELRRSLASALSTEVRPLLESSDPVFAPDLFDGDPEPWIVRFGKWHVYWAFYFRDPSPDEERDAEADARRLARLADSETPGRADASSDADSGRQAQKPTISEARNEAAEQRRIEKLNRRIEALEERCRREEDRARRLEKEAADARRETLRLEERALRAEGELETERRTNVLLAEEREAAAGRLAEAKRQHKLERSRFESELNEARLRLEEAQARFLSERRHESAEAPDGNAHHPGPPDSAPQTASQILAAEAPEDLIRRFEALLRRELRETGSALPGGQEPGDLEARTHLRRALDLLDAIDAYAAGRRLLGGPAVPTGEEQAAETPPGGGAGTFPSESATLQDAEKRPETLKRLPHGMEAAPEEAEDGNLADEEPGQGGTFYRRDHGGYIVLDSGETFNITESMVYKLQLQHEAEVRCLPREDGQNGVQYEIELLLQGDDTFSPVRQYNGYVEQDEQGIWHAVDMNDAERRYPIHVKDLDIQRPADGAPCIFNVGEEDAVARLARVYRDFSDPGSPPRRDPAVARTSSSPSSKPKRETRKSKPEPFLKGCTVVVLGGQRKWFEDVVVESGAVYVHENGERPDLVAAELRRAQALFLLITSTSHRASWEGVELAKAADIPYFIIQGSKSNLRSMLWENRDAIAAANRGGND</sequence>
<evidence type="ECO:0000313" key="3">
    <source>
        <dbReference type="Proteomes" id="UP000800303"/>
    </source>
</evidence>
<proteinExistence type="predicted"/>
<organism evidence="2 3">
    <name type="scientific">Saccharibacillus alkalitolerans</name>
    <dbReference type="NCBI Taxonomy" id="2705290"/>
    <lineage>
        <taxon>Bacteria</taxon>
        <taxon>Bacillati</taxon>
        <taxon>Bacillota</taxon>
        <taxon>Bacilli</taxon>
        <taxon>Bacillales</taxon>
        <taxon>Paenibacillaceae</taxon>
        <taxon>Saccharibacillus</taxon>
    </lineage>
</organism>
<keyword evidence="3" id="KW-1185">Reference proteome</keyword>
<feature type="region of interest" description="Disordered" evidence="1">
    <location>
        <begin position="595"/>
        <end position="628"/>
    </location>
</feature>
<dbReference type="Proteomes" id="UP000800303">
    <property type="component" value="Unassembled WGS sequence"/>
</dbReference>
<evidence type="ECO:0000313" key="2">
    <source>
        <dbReference type="EMBL" id="NGZ74116.1"/>
    </source>
</evidence>
<feature type="region of interest" description="Disordered" evidence="1">
    <location>
        <begin position="157"/>
        <end position="193"/>
    </location>
</feature>
<feature type="region of interest" description="Disordered" evidence="1">
    <location>
        <begin position="444"/>
        <end position="467"/>
    </location>
</feature>
<feature type="compositionally biased region" description="Low complexity" evidence="1">
    <location>
        <begin position="13"/>
        <end position="22"/>
    </location>
</feature>
<feature type="region of interest" description="Disordered" evidence="1">
    <location>
        <begin position="396"/>
        <end position="431"/>
    </location>
</feature>
<dbReference type="EMBL" id="JAAFGS010000001">
    <property type="protein sequence ID" value="NGZ74116.1"/>
    <property type="molecule type" value="Genomic_DNA"/>
</dbReference>
<accession>A0ABX0EZP7</accession>
<feature type="compositionally biased region" description="Basic and acidic residues" evidence="1">
    <location>
        <begin position="157"/>
        <end position="166"/>
    </location>
</feature>
<name>A0ABX0EZP7_9BACL</name>
<feature type="compositionally biased region" description="Basic and acidic residues" evidence="1">
    <location>
        <begin position="595"/>
        <end position="607"/>
    </location>
</feature>
<feature type="region of interest" description="Disordered" evidence="1">
    <location>
        <begin position="301"/>
        <end position="329"/>
    </location>
</feature>
<feature type="region of interest" description="Disordered" evidence="1">
    <location>
        <begin position="1"/>
        <end position="27"/>
    </location>
</feature>
<evidence type="ECO:0000256" key="1">
    <source>
        <dbReference type="SAM" id="MobiDB-lite"/>
    </source>
</evidence>
<feature type="compositionally biased region" description="Acidic residues" evidence="1">
    <location>
        <begin position="446"/>
        <end position="460"/>
    </location>
</feature>
<dbReference type="RefSeq" id="WP_166272085.1">
    <property type="nucleotide sequence ID" value="NZ_JAAFGS010000001.1"/>
</dbReference>
<comment type="caution">
    <text evidence="2">The sequence shown here is derived from an EMBL/GenBank/DDBJ whole genome shotgun (WGS) entry which is preliminary data.</text>
</comment>
<gene>
    <name evidence="2" type="ORF">GYN08_02225</name>
</gene>